<feature type="domain" description="UBC core" evidence="3">
    <location>
        <begin position="1"/>
        <end position="132"/>
    </location>
</feature>
<dbReference type="AlphaFoldDB" id="A0A2Z6MN03"/>
<proteinExistence type="predicted"/>
<dbReference type="PANTHER" id="PTHR46116:SF41">
    <property type="entry name" value="UBIQUITIN-CONJUGATING ENZYME E2 25-RELATED"/>
    <property type="match status" value="1"/>
</dbReference>
<evidence type="ECO:0000313" key="5">
    <source>
        <dbReference type="Proteomes" id="UP000242715"/>
    </source>
</evidence>
<reference evidence="5" key="1">
    <citation type="journal article" date="2017" name="Front. Plant Sci.">
        <title>Climate Clever Clovers: New Paradigm to Reduce the Environmental Footprint of Ruminants by Breeding Low Methanogenic Forages Utilizing Haplotype Variation.</title>
        <authorList>
            <person name="Kaur P."/>
            <person name="Appels R."/>
            <person name="Bayer P.E."/>
            <person name="Keeble-Gagnere G."/>
            <person name="Wang J."/>
            <person name="Hirakawa H."/>
            <person name="Shirasawa K."/>
            <person name="Vercoe P."/>
            <person name="Stefanova K."/>
            <person name="Durmic Z."/>
            <person name="Nichols P."/>
            <person name="Revell C."/>
            <person name="Isobe S.N."/>
            <person name="Edwards D."/>
            <person name="Erskine W."/>
        </authorList>
    </citation>
    <scope>NUCLEOTIDE SEQUENCE [LARGE SCALE GENOMIC DNA]</scope>
    <source>
        <strain evidence="5">cv. Daliak</strain>
    </source>
</reference>
<evidence type="ECO:0000256" key="2">
    <source>
        <dbReference type="ARBA" id="ARBA00022786"/>
    </source>
</evidence>
<keyword evidence="1" id="KW-0808">Transferase</keyword>
<sequence length="143" mass="16376">MDLLRAVIIGAKGTPYHDGLFFFDVFFPSGYPNEPPLVYYHSRGLQLNPNLYPNGYVCLSLLNTWRGRGNEKWTPGVSTMLQVLVSIQGLILNAKPFFNEPLMIFKSGTYFGEAWSLKYNEDTFILSVRTMMYTMKNPPKVCF</sequence>
<dbReference type="OrthoDB" id="47801at2759"/>
<keyword evidence="2" id="KW-0833">Ubl conjugation pathway</keyword>
<organism evidence="4 5">
    <name type="scientific">Trifolium subterraneum</name>
    <name type="common">Subterranean clover</name>
    <dbReference type="NCBI Taxonomy" id="3900"/>
    <lineage>
        <taxon>Eukaryota</taxon>
        <taxon>Viridiplantae</taxon>
        <taxon>Streptophyta</taxon>
        <taxon>Embryophyta</taxon>
        <taxon>Tracheophyta</taxon>
        <taxon>Spermatophyta</taxon>
        <taxon>Magnoliopsida</taxon>
        <taxon>eudicotyledons</taxon>
        <taxon>Gunneridae</taxon>
        <taxon>Pentapetalae</taxon>
        <taxon>rosids</taxon>
        <taxon>fabids</taxon>
        <taxon>Fabales</taxon>
        <taxon>Fabaceae</taxon>
        <taxon>Papilionoideae</taxon>
        <taxon>50 kb inversion clade</taxon>
        <taxon>NPAAA clade</taxon>
        <taxon>Hologalegina</taxon>
        <taxon>IRL clade</taxon>
        <taxon>Trifolieae</taxon>
        <taxon>Trifolium</taxon>
    </lineage>
</organism>
<protein>
    <recommendedName>
        <fullName evidence="3">UBC core domain-containing protein</fullName>
    </recommendedName>
</protein>
<keyword evidence="5" id="KW-1185">Reference proteome</keyword>
<accession>A0A2Z6MN03</accession>
<dbReference type="Proteomes" id="UP000242715">
    <property type="component" value="Unassembled WGS sequence"/>
</dbReference>
<dbReference type="SMART" id="SM00212">
    <property type="entry name" value="UBCc"/>
    <property type="match status" value="1"/>
</dbReference>
<dbReference type="SUPFAM" id="SSF54495">
    <property type="entry name" value="UBC-like"/>
    <property type="match status" value="1"/>
</dbReference>
<dbReference type="InterPro" id="IPR000608">
    <property type="entry name" value="UBC"/>
</dbReference>
<evidence type="ECO:0000259" key="3">
    <source>
        <dbReference type="PROSITE" id="PS50127"/>
    </source>
</evidence>
<dbReference type="Pfam" id="PF00179">
    <property type="entry name" value="UQ_con"/>
    <property type="match status" value="1"/>
</dbReference>
<evidence type="ECO:0000256" key="1">
    <source>
        <dbReference type="ARBA" id="ARBA00022679"/>
    </source>
</evidence>
<dbReference type="EMBL" id="DF973535">
    <property type="protein sequence ID" value="GAU33718.1"/>
    <property type="molecule type" value="Genomic_DNA"/>
</dbReference>
<evidence type="ECO:0000313" key="4">
    <source>
        <dbReference type="EMBL" id="GAU33718.1"/>
    </source>
</evidence>
<dbReference type="Gene3D" id="3.10.110.10">
    <property type="entry name" value="Ubiquitin Conjugating Enzyme"/>
    <property type="match status" value="1"/>
</dbReference>
<name>A0A2Z6MN03_TRISU</name>
<dbReference type="PROSITE" id="PS50127">
    <property type="entry name" value="UBC_2"/>
    <property type="match status" value="1"/>
</dbReference>
<dbReference type="PANTHER" id="PTHR46116">
    <property type="entry name" value="(E3-INDEPENDENT) E2 UBIQUITIN-CONJUGATING ENZYME"/>
    <property type="match status" value="1"/>
</dbReference>
<dbReference type="GO" id="GO:0061631">
    <property type="term" value="F:ubiquitin conjugating enzyme activity"/>
    <property type="evidence" value="ECO:0007669"/>
    <property type="project" value="TreeGrafter"/>
</dbReference>
<gene>
    <name evidence="4" type="ORF">TSUD_52510</name>
</gene>
<dbReference type="InterPro" id="IPR016135">
    <property type="entry name" value="UBQ-conjugating_enzyme/RWD"/>
</dbReference>